<protein>
    <submittedName>
        <fullName evidence="3">Uncharacterized protein</fullName>
    </submittedName>
</protein>
<sequence length="154" mass="15403">MRTFRLALSALVVCVALSACGGQDGGDGTSNPSPTGAQPATSPPDPTPASPSPSPSTRVPDDPVDPTIPDPPLGTKRPGGPTPPPPVGDTTLTGTVTAGVEPNCRLLDGYLLIGGPRDVLAVGAKVSVTGRAQPGMMTTCQQGIPFLVESARRG</sequence>
<dbReference type="PROSITE" id="PS51257">
    <property type="entry name" value="PROKAR_LIPOPROTEIN"/>
    <property type="match status" value="1"/>
</dbReference>
<feature type="chain" id="PRO_5008720002" evidence="2">
    <location>
        <begin position="22"/>
        <end position="154"/>
    </location>
</feature>
<accession>A0A1C5JVT8</accession>
<dbReference type="EMBL" id="LT607750">
    <property type="protein sequence ID" value="SCG74714.1"/>
    <property type="molecule type" value="Genomic_DNA"/>
</dbReference>
<feature type="compositionally biased region" description="Pro residues" evidence="1">
    <location>
        <begin position="41"/>
        <end position="54"/>
    </location>
</feature>
<feature type="signal peptide" evidence="2">
    <location>
        <begin position="1"/>
        <end position="21"/>
    </location>
</feature>
<dbReference type="RefSeq" id="WP_088995999.1">
    <property type="nucleotide sequence ID" value="NZ_LT607750.1"/>
</dbReference>
<organism evidence="3 4">
    <name type="scientific">Micromonospora echinaurantiaca</name>
    <dbReference type="NCBI Taxonomy" id="47857"/>
    <lineage>
        <taxon>Bacteria</taxon>
        <taxon>Bacillati</taxon>
        <taxon>Actinomycetota</taxon>
        <taxon>Actinomycetes</taxon>
        <taxon>Micromonosporales</taxon>
        <taxon>Micromonosporaceae</taxon>
        <taxon>Micromonospora</taxon>
    </lineage>
</organism>
<name>A0A1C5JVT8_9ACTN</name>
<dbReference type="Proteomes" id="UP000198217">
    <property type="component" value="Chromosome I"/>
</dbReference>
<proteinExistence type="predicted"/>
<evidence type="ECO:0000256" key="1">
    <source>
        <dbReference type="SAM" id="MobiDB-lite"/>
    </source>
</evidence>
<keyword evidence="4" id="KW-1185">Reference proteome</keyword>
<reference evidence="3 4" key="1">
    <citation type="submission" date="2016-06" db="EMBL/GenBank/DDBJ databases">
        <authorList>
            <person name="Kjaerup R.B."/>
            <person name="Dalgaard T.S."/>
            <person name="Juul-Madsen H.R."/>
        </authorList>
    </citation>
    <scope>NUCLEOTIDE SEQUENCE [LARGE SCALE GENOMIC DNA]</scope>
    <source>
        <strain evidence="3 4">DSM 43904</strain>
    </source>
</reference>
<evidence type="ECO:0000313" key="3">
    <source>
        <dbReference type="EMBL" id="SCG74714.1"/>
    </source>
</evidence>
<evidence type="ECO:0000256" key="2">
    <source>
        <dbReference type="SAM" id="SignalP"/>
    </source>
</evidence>
<dbReference type="AlphaFoldDB" id="A0A1C5JVT8"/>
<keyword evidence="2" id="KW-0732">Signal</keyword>
<feature type="region of interest" description="Disordered" evidence="1">
    <location>
        <begin position="22"/>
        <end position="96"/>
    </location>
</feature>
<gene>
    <name evidence="3" type="ORF">GA0070609_5018</name>
</gene>
<evidence type="ECO:0000313" key="4">
    <source>
        <dbReference type="Proteomes" id="UP000198217"/>
    </source>
</evidence>
<feature type="compositionally biased region" description="Polar residues" evidence="1">
    <location>
        <begin position="29"/>
        <end position="38"/>
    </location>
</feature>